<evidence type="ECO:0000256" key="4">
    <source>
        <dbReference type="ARBA" id="ARBA00023136"/>
    </source>
</evidence>
<keyword evidence="3 6" id="KW-1133">Transmembrane helix</keyword>
<keyword evidence="2 6" id="KW-0812">Transmembrane</keyword>
<evidence type="ECO:0000256" key="5">
    <source>
        <dbReference type="ARBA" id="ARBA00023157"/>
    </source>
</evidence>
<evidence type="ECO:0000256" key="6">
    <source>
        <dbReference type="SAM" id="Phobius"/>
    </source>
</evidence>
<dbReference type="CDD" id="cd00033">
    <property type="entry name" value="CCP"/>
    <property type="match status" value="1"/>
</dbReference>
<dbReference type="SMART" id="SM00032">
    <property type="entry name" value="CCP"/>
    <property type="match status" value="2"/>
</dbReference>
<reference evidence="9" key="1">
    <citation type="submission" date="2021-01" db="EMBL/GenBank/DDBJ databases">
        <authorList>
            <person name="Corre E."/>
            <person name="Pelletier E."/>
            <person name="Niang G."/>
            <person name="Scheremetjew M."/>
            <person name="Finn R."/>
            <person name="Kale V."/>
            <person name="Holt S."/>
            <person name="Cochrane G."/>
            <person name="Meng A."/>
            <person name="Brown T."/>
            <person name="Cohen L."/>
        </authorList>
    </citation>
    <scope>NUCLEOTIDE SEQUENCE</scope>
</reference>
<dbReference type="Pfam" id="PF00084">
    <property type="entry name" value="Sushi"/>
    <property type="match status" value="1"/>
</dbReference>
<comment type="subcellular location">
    <subcellularLocation>
        <location evidence="1">Membrane</location>
        <topology evidence="1">Multi-pass membrane protein</topology>
    </subcellularLocation>
</comment>
<evidence type="ECO:0000259" key="8">
    <source>
        <dbReference type="PROSITE" id="PS50923"/>
    </source>
</evidence>
<name>A0A7S0ZYF3_NOCSC</name>
<dbReference type="SMART" id="SM01417">
    <property type="entry name" value="Solute_trans_a"/>
    <property type="match status" value="1"/>
</dbReference>
<feature type="transmembrane region" description="Helical" evidence="6">
    <location>
        <begin position="724"/>
        <end position="748"/>
    </location>
</feature>
<dbReference type="PROSITE" id="PS50923">
    <property type="entry name" value="SUSHI"/>
    <property type="match status" value="1"/>
</dbReference>
<dbReference type="InterPro" id="IPR000436">
    <property type="entry name" value="Sushi_SCR_CCP_dom"/>
</dbReference>
<evidence type="ECO:0000256" key="1">
    <source>
        <dbReference type="ARBA" id="ARBA00004141"/>
    </source>
</evidence>
<feature type="signal peptide" evidence="7">
    <location>
        <begin position="1"/>
        <end position="25"/>
    </location>
</feature>
<keyword evidence="5" id="KW-1015">Disulfide bond</keyword>
<proteinExistence type="predicted"/>
<feature type="domain" description="Sushi" evidence="8">
    <location>
        <begin position="498"/>
        <end position="554"/>
    </location>
</feature>
<dbReference type="SUPFAM" id="SSF57535">
    <property type="entry name" value="Complement control module/SCR domain"/>
    <property type="match status" value="1"/>
</dbReference>
<dbReference type="Pfam" id="PF03619">
    <property type="entry name" value="Solute_trans_a"/>
    <property type="match status" value="1"/>
</dbReference>
<gene>
    <name evidence="9" type="ORF">NSCI0253_LOCUS11056</name>
</gene>
<accession>A0A7S0ZYF3</accession>
<dbReference type="GO" id="GO:0016020">
    <property type="term" value="C:membrane"/>
    <property type="evidence" value="ECO:0007669"/>
    <property type="project" value="UniProtKB-SubCell"/>
</dbReference>
<sequence>MFPVALYHFLLGILAYAVQLSEGRAECCWNKVCSRLLRRSTIGNPRIRWYWFHLIGHTGFLVREAVVVTAENGWFGIVILSQISNWVVLLSVSRHVWKFAGVRRQAPATVDEILHMIILPANYCFLCALCVRMLKVNSDQRSLDVAMATLGSADIWEAWALWSVLKLFVLYVEPAMQQHSKTIRRNFTTKFRRTTTQPLVVRSSIAQQASQAAENTAELFLSVVSIFGNLSLMGVRSWVMTLIVLSSAEITVKGILVPRVPTLFFWLTDDCVGGSRWYDLHVAPVAEGIVFMMCSFALAFVVAFEHALSHDLEEIEPYWKFWGVKLVVSVTYMQWIAISSFSGLDSRDQYLCHCFLCCIEMPLLCVVHSWKAYPYNHPWVKAMLGNSAPRDRPWTFETVSRRVFAGVTYYTIGVLLVLLIVPTDERAVVEHLVDFKCNRQDLVRLEGNQTYHFSAAASSPLPLCASESMACARGYGGKPDVQCQADGTYSIYGGCQPTGCGAPPPQEHAWQDAGDESWVTGSRVSYTCNEGFQGDLVAECSVSGQWLIQGSCTAEDCQHNCSSVGACGSLEGFLTRTVGAWRDVMETGTNVTSARSGQRVHLTCKQGYAGRPAATCEEGSWFLVDSCSFFRTSLACTCKARWTWCTGWWARTCWEDFGCASVAGGRSWCEVEPDSCPADDVHDLFGSVFALSGKSSWDYCANDNYGIQWTPRRVPAGPVSLHRFLVVAVTGCALLALILVCLLLAFLAKTCFSRQGVLKEELKRNSAIGQRHFMPVARESLLHPSSEIRAVSFRAGDCPSTSEDDEVEDIN</sequence>
<evidence type="ECO:0000256" key="3">
    <source>
        <dbReference type="ARBA" id="ARBA00022989"/>
    </source>
</evidence>
<organism evidence="9">
    <name type="scientific">Noctiluca scintillans</name>
    <name type="common">Sea sparkle</name>
    <name type="synonym">Red tide dinoflagellate</name>
    <dbReference type="NCBI Taxonomy" id="2966"/>
    <lineage>
        <taxon>Eukaryota</taxon>
        <taxon>Sar</taxon>
        <taxon>Alveolata</taxon>
        <taxon>Dinophyceae</taxon>
        <taxon>Noctilucales</taxon>
        <taxon>Noctilucaceae</taxon>
        <taxon>Noctiluca</taxon>
    </lineage>
</organism>
<dbReference type="EMBL" id="HBFQ01015936">
    <property type="protein sequence ID" value="CAD8836708.1"/>
    <property type="molecule type" value="Transcribed_RNA"/>
</dbReference>
<keyword evidence="4 6" id="KW-0472">Membrane</keyword>
<evidence type="ECO:0000256" key="2">
    <source>
        <dbReference type="ARBA" id="ARBA00022692"/>
    </source>
</evidence>
<dbReference type="AlphaFoldDB" id="A0A7S0ZYF3"/>
<evidence type="ECO:0000313" key="9">
    <source>
        <dbReference type="EMBL" id="CAD8836708.1"/>
    </source>
</evidence>
<keyword evidence="7" id="KW-0732">Signal</keyword>
<evidence type="ECO:0000256" key="7">
    <source>
        <dbReference type="SAM" id="SignalP"/>
    </source>
</evidence>
<protein>
    <recommendedName>
        <fullName evidence="8">Sushi domain-containing protein</fullName>
    </recommendedName>
</protein>
<feature type="chain" id="PRO_5031426228" description="Sushi domain-containing protein" evidence="7">
    <location>
        <begin position="26"/>
        <end position="811"/>
    </location>
</feature>
<dbReference type="InterPro" id="IPR035976">
    <property type="entry name" value="Sushi/SCR/CCP_sf"/>
</dbReference>
<dbReference type="InterPro" id="IPR005178">
    <property type="entry name" value="Ostalpha/TMEM184C"/>
</dbReference>
<dbReference type="Gene3D" id="2.10.70.10">
    <property type="entry name" value="Complement Module, domain 1"/>
    <property type="match status" value="1"/>
</dbReference>